<evidence type="ECO:0000256" key="9">
    <source>
        <dbReference type="ARBA" id="ARBA00047481"/>
    </source>
</evidence>
<sequence length="377" mass="39977">MSVFLSRRNLLKAGAAGAVVGSAGMGGLAAAEVAAKTAPAVKLGPTKGMARLQSNENPYGPSEKAQKAIAYAGEMGAYYAGAANMQLAEMIAERNGITPEHIALSTGSAEVLCAAALAYGKKGKIVAPALFFDPTVRYAERKGATIVRAPMGPDLSVDLDALEAMVDDETALVQICNPNNPTGELIDADALRAFTKRVSKKTTVLIDEAYNEITDDSDTNSMVDLVRDGHDVIVARTFSKIYGMAGIRLGYTMAAPETSAMLRDHVMSWVSGPALAGAIACYEDPAFMSFSRAKIVEARDMVSTALAENDLEALPSATNFMFVKLPGDANVFRDKMAEQGVSIRGVYGDHVHYSRVSMGFIKDVEKYCNALPKALEA</sequence>
<evidence type="ECO:0000256" key="1">
    <source>
        <dbReference type="ARBA" id="ARBA00005011"/>
    </source>
</evidence>
<dbReference type="RefSeq" id="WP_013300720.1">
    <property type="nucleotide sequence ID" value="NC_014414.1"/>
</dbReference>
<dbReference type="InterPro" id="IPR015424">
    <property type="entry name" value="PyrdxlP-dep_Trfase"/>
</dbReference>
<gene>
    <name evidence="11" type="ordered locus">PB2503_08454</name>
</gene>
<name>E0TBE9_PARBH</name>
<reference evidence="11 12" key="2">
    <citation type="journal article" date="2011" name="J. Bacteriol.">
        <title>Complete genome sequence of strain HTCC2503T of Parvularcula bermudensis, the type species of the order "Parvularculales" in the class Alphaproteobacteria.</title>
        <authorList>
            <person name="Oh H.M."/>
            <person name="Kang I."/>
            <person name="Vergin K.L."/>
            <person name="Kang D."/>
            <person name="Rhee K.H."/>
            <person name="Giovannoni S.J."/>
            <person name="Cho J.C."/>
        </authorList>
    </citation>
    <scope>NUCLEOTIDE SEQUENCE [LARGE SCALE GENOMIC DNA]</scope>
    <source>
        <strain evidence="12">ATCC BAA-594 / HTCC2503 / KCTC 12087</strain>
    </source>
</reference>
<keyword evidence="7" id="KW-0663">Pyridoxal phosphate</keyword>
<keyword evidence="6 11" id="KW-0808">Transferase</keyword>
<dbReference type="InterPro" id="IPR015422">
    <property type="entry name" value="PyrdxlP-dep_Trfase_small"/>
</dbReference>
<dbReference type="InterPro" id="IPR050106">
    <property type="entry name" value="HistidinolP_aminotransfase"/>
</dbReference>
<dbReference type="PANTHER" id="PTHR43643:SF6">
    <property type="entry name" value="HISTIDINOL-PHOSPHATE AMINOTRANSFERASE"/>
    <property type="match status" value="1"/>
</dbReference>
<dbReference type="HOGENOM" id="CLU_017584_3_3_5"/>
<dbReference type="EMBL" id="CP002156">
    <property type="protein sequence ID" value="ADM09746.1"/>
    <property type="molecule type" value="Genomic_DNA"/>
</dbReference>
<dbReference type="eggNOG" id="COG0079">
    <property type="taxonomic scope" value="Bacteria"/>
</dbReference>
<comment type="catalytic activity">
    <reaction evidence="9">
        <text>L-histidinol phosphate + 2-oxoglutarate = 3-(imidazol-4-yl)-2-oxopropyl phosphate + L-glutamate</text>
        <dbReference type="Rhea" id="RHEA:23744"/>
        <dbReference type="ChEBI" id="CHEBI:16810"/>
        <dbReference type="ChEBI" id="CHEBI:29985"/>
        <dbReference type="ChEBI" id="CHEBI:57766"/>
        <dbReference type="ChEBI" id="CHEBI:57980"/>
        <dbReference type="EC" id="2.6.1.9"/>
    </reaction>
</comment>
<organism evidence="11 12">
    <name type="scientific">Parvularcula bermudensis (strain ATCC BAA-594 / HTCC2503 / KCTC 12087)</name>
    <dbReference type="NCBI Taxonomy" id="314260"/>
    <lineage>
        <taxon>Bacteria</taxon>
        <taxon>Pseudomonadati</taxon>
        <taxon>Pseudomonadota</taxon>
        <taxon>Alphaproteobacteria</taxon>
        <taxon>Parvularculales</taxon>
        <taxon>Parvularculaceae</taxon>
        <taxon>Parvularcula</taxon>
    </lineage>
</organism>
<dbReference type="InterPro" id="IPR006311">
    <property type="entry name" value="TAT_signal"/>
</dbReference>
<dbReference type="Proteomes" id="UP000001302">
    <property type="component" value="Chromosome"/>
</dbReference>
<evidence type="ECO:0000256" key="7">
    <source>
        <dbReference type="ARBA" id="ARBA00022898"/>
    </source>
</evidence>
<dbReference type="EC" id="2.6.1.9" evidence="3"/>
<dbReference type="PROSITE" id="PS51318">
    <property type="entry name" value="TAT"/>
    <property type="match status" value="1"/>
</dbReference>
<dbReference type="Gene3D" id="3.40.640.10">
    <property type="entry name" value="Type I PLP-dependent aspartate aminotransferase-like (Major domain)"/>
    <property type="match status" value="1"/>
</dbReference>
<dbReference type="STRING" id="314260.PB2503_08454"/>
<evidence type="ECO:0000259" key="10">
    <source>
        <dbReference type="Pfam" id="PF00155"/>
    </source>
</evidence>
<protein>
    <recommendedName>
        <fullName evidence="3">histidinol-phosphate transaminase</fullName>
        <ecNumber evidence="3">2.6.1.9</ecNumber>
    </recommendedName>
</protein>
<dbReference type="KEGG" id="pbr:PB2503_08454"/>
<proteinExistence type="inferred from homology"/>
<dbReference type="PANTHER" id="PTHR43643">
    <property type="entry name" value="HISTIDINOL-PHOSPHATE AMINOTRANSFERASE 2"/>
    <property type="match status" value="1"/>
</dbReference>
<comment type="pathway">
    <text evidence="1">Amino-acid biosynthesis; L-histidine biosynthesis; L-histidine from 5-phospho-alpha-D-ribose 1-diphosphate: step 7/9.</text>
</comment>
<keyword evidence="4 11" id="KW-0032">Aminotransferase</keyword>
<keyword evidence="5" id="KW-0028">Amino-acid biosynthesis</keyword>
<evidence type="ECO:0000256" key="5">
    <source>
        <dbReference type="ARBA" id="ARBA00022605"/>
    </source>
</evidence>
<dbReference type="OrthoDB" id="9809616at2"/>
<keyword evidence="8" id="KW-0368">Histidine biosynthesis</keyword>
<dbReference type="GO" id="GO:0000105">
    <property type="term" value="P:L-histidine biosynthetic process"/>
    <property type="evidence" value="ECO:0007669"/>
    <property type="project" value="UniProtKB-KW"/>
</dbReference>
<dbReference type="GO" id="GO:0004400">
    <property type="term" value="F:histidinol-phosphate transaminase activity"/>
    <property type="evidence" value="ECO:0007669"/>
    <property type="project" value="UniProtKB-EC"/>
</dbReference>
<reference evidence="12" key="1">
    <citation type="submission" date="2010-08" db="EMBL/GenBank/DDBJ databases">
        <title>Genome sequence of Parvularcula bermudensis HTCC2503.</title>
        <authorList>
            <person name="Kang D.-M."/>
            <person name="Oh H.-M."/>
            <person name="Cho J.-C."/>
        </authorList>
    </citation>
    <scope>NUCLEOTIDE SEQUENCE [LARGE SCALE GENOMIC DNA]</scope>
    <source>
        <strain evidence="12">ATCC BAA-594 / HTCC2503 / KCTC 12087</strain>
    </source>
</reference>
<keyword evidence="12" id="KW-1185">Reference proteome</keyword>
<dbReference type="AlphaFoldDB" id="E0TBE9"/>
<evidence type="ECO:0000256" key="6">
    <source>
        <dbReference type="ARBA" id="ARBA00022679"/>
    </source>
</evidence>
<dbReference type="InterPro" id="IPR015421">
    <property type="entry name" value="PyrdxlP-dep_Trfase_major"/>
</dbReference>
<evidence type="ECO:0000256" key="4">
    <source>
        <dbReference type="ARBA" id="ARBA00022576"/>
    </source>
</evidence>
<evidence type="ECO:0000313" key="12">
    <source>
        <dbReference type="Proteomes" id="UP000001302"/>
    </source>
</evidence>
<accession>E0TBE9</accession>
<dbReference type="Gene3D" id="3.90.1150.10">
    <property type="entry name" value="Aspartate Aminotransferase, domain 1"/>
    <property type="match status" value="1"/>
</dbReference>
<dbReference type="Pfam" id="PF00155">
    <property type="entry name" value="Aminotran_1_2"/>
    <property type="match status" value="1"/>
</dbReference>
<feature type="domain" description="Aminotransferase class I/classII large" evidence="10">
    <location>
        <begin position="50"/>
        <end position="370"/>
    </location>
</feature>
<dbReference type="GO" id="GO:0030170">
    <property type="term" value="F:pyridoxal phosphate binding"/>
    <property type="evidence" value="ECO:0007669"/>
    <property type="project" value="InterPro"/>
</dbReference>
<dbReference type="InterPro" id="IPR004839">
    <property type="entry name" value="Aminotransferase_I/II_large"/>
</dbReference>
<evidence type="ECO:0000313" key="11">
    <source>
        <dbReference type="EMBL" id="ADM09746.1"/>
    </source>
</evidence>
<evidence type="ECO:0000256" key="8">
    <source>
        <dbReference type="ARBA" id="ARBA00023102"/>
    </source>
</evidence>
<comment type="similarity">
    <text evidence="2">Belongs to the class-II pyridoxal-phosphate-dependent aminotransferase family. Histidinol-phosphate aminotransferase subfamily.</text>
</comment>
<dbReference type="CDD" id="cd00609">
    <property type="entry name" value="AAT_like"/>
    <property type="match status" value="1"/>
</dbReference>
<dbReference type="SUPFAM" id="SSF53383">
    <property type="entry name" value="PLP-dependent transferases"/>
    <property type="match status" value="1"/>
</dbReference>
<evidence type="ECO:0000256" key="2">
    <source>
        <dbReference type="ARBA" id="ARBA00007970"/>
    </source>
</evidence>
<evidence type="ECO:0000256" key="3">
    <source>
        <dbReference type="ARBA" id="ARBA00012748"/>
    </source>
</evidence>